<keyword evidence="2" id="KW-1003">Cell membrane</keyword>
<dbReference type="STRING" id="64969.SAMN02745127_02299"/>
<feature type="transmembrane region" description="Helical" evidence="7">
    <location>
        <begin position="59"/>
        <end position="78"/>
    </location>
</feature>
<dbReference type="RefSeq" id="WP_078745863.1">
    <property type="nucleotide sequence ID" value="NZ_FUXG01000015.1"/>
</dbReference>
<evidence type="ECO:0000313" key="10">
    <source>
        <dbReference type="Proteomes" id="UP000191418"/>
    </source>
</evidence>
<comment type="caution">
    <text evidence="9">The sequence shown here is derived from an EMBL/GenBank/DDBJ whole genome shotgun (WGS) entry which is preliminary data.</text>
</comment>
<sequence>MFKSGRQLPHQQWTQPAGFMRRFGAILYDFLLIVAMWIVVGLMRLPFVDADAMTDRAGPGFQSVLFLLTFSFFTFFWLRTGQTLGMQAWRIRIQNVDGRSIGPMQALMRFLAGGASILCGGLGHLWMLFSKQKTTWPDQFSDSVVVFVPSDKQIAQMEAEGLTASAAHANTAQTAPKAKKKQRRTH</sequence>
<evidence type="ECO:0000259" key="8">
    <source>
        <dbReference type="Pfam" id="PF06271"/>
    </source>
</evidence>
<feature type="compositionally biased region" description="Basic residues" evidence="6">
    <location>
        <begin position="177"/>
        <end position="186"/>
    </location>
</feature>
<dbReference type="GO" id="GO:0005886">
    <property type="term" value="C:plasma membrane"/>
    <property type="evidence" value="ECO:0007669"/>
    <property type="project" value="UniProtKB-SubCell"/>
</dbReference>
<dbReference type="Pfam" id="PF06271">
    <property type="entry name" value="RDD"/>
    <property type="match status" value="1"/>
</dbReference>
<feature type="compositionally biased region" description="Low complexity" evidence="6">
    <location>
        <begin position="166"/>
        <end position="176"/>
    </location>
</feature>
<dbReference type="Proteomes" id="UP000191418">
    <property type="component" value="Unassembled WGS sequence"/>
</dbReference>
<evidence type="ECO:0000256" key="3">
    <source>
        <dbReference type="ARBA" id="ARBA00022692"/>
    </source>
</evidence>
<feature type="transmembrane region" description="Helical" evidence="7">
    <location>
        <begin position="26"/>
        <end position="47"/>
    </location>
</feature>
<dbReference type="InterPro" id="IPR010432">
    <property type="entry name" value="RDD"/>
</dbReference>
<feature type="domain" description="RDD" evidence="8">
    <location>
        <begin position="16"/>
        <end position="141"/>
    </location>
</feature>
<feature type="transmembrane region" description="Helical" evidence="7">
    <location>
        <begin position="107"/>
        <end position="129"/>
    </location>
</feature>
<dbReference type="OrthoDB" id="9793824at2"/>
<dbReference type="InterPro" id="IPR051791">
    <property type="entry name" value="Pra-immunoreactive"/>
</dbReference>
<evidence type="ECO:0000313" key="9">
    <source>
        <dbReference type="EMBL" id="OPX55186.1"/>
    </source>
</evidence>
<gene>
    <name evidence="9" type="ORF">BTE48_10540</name>
</gene>
<evidence type="ECO:0000256" key="7">
    <source>
        <dbReference type="SAM" id="Phobius"/>
    </source>
</evidence>
<dbReference type="EMBL" id="MTSM01000012">
    <property type="protein sequence ID" value="OPX55186.1"/>
    <property type="molecule type" value="Genomic_DNA"/>
</dbReference>
<keyword evidence="4 7" id="KW-1133">Transmembrane helix</keyword>
<comment type="subcellular location">
    <subcellularLocation>
        <location evidence="1">Cell membrane</location>
        <topology evidence="1">Multi-pass membrane protein</topology>
    </subcellularLocation>
</comment>
<accession>A0A1T4RCP5</accession>
<name>A0A1T4RCP5_9GAMM</name>
<organism evidence="9 10">
    <name type="scientific">Oceanospirillum multiglobuliferum</name>
    <dbReference type="NCBI Taxonomy" id="64969"/>
    <lineage>
        <taxon>Bacteria</taxon>
        <taxon>Pseudomonadati</taxon>
        <taxon>Pseudomonadota</taxon>
        <taxon>Gammaproteobacteria</taxon>
        <taxon>Oceanospirillales</taxon>
        <taxon>Oceanospirillaceae</taxon>
        <taxon>Oceanospirillum</taxon>
    </lineage>
</organism>
<dbReference type="PANTHER" id="PTHR36115:SF10">
    <property type="entry name" value="RDD DOMAIN-CONTAINING PROTEIN"/>
    <property type="match status" value="1"/>
</dbReference>
<dbReference type="AlphaFoldDB" id="A0A1T4RCP5"/>
<evidence type="ECO:0000256" key="5">
    <source>
        <dbReference type="ARBA" id="ARBA00023136"/>
    </source>
</evidence>
<evidence type="ECO:0000256" key="4">
    <source>
        <dbReference type="ARBA" id="ARBA00022989"/>
    </source>
</evidence>
<evidence type="ECO:0000256" key="2">
    <source>
        <dbReference type="ARBA" id="ARBA00022475"/>
    </source>
</evidence>
<feature type="region of interest" description="Disordered" evidence="6">
    <location>
        <begin position="166"/>
        <end position="186"/>
    </location>
</feature>
<keyword evidence="3 7" id="KW-0812">Transmembrane</keyword>
<evidence type="ECO:0000256" key="6">
    <source>
        <dbReference type="SAM" id="MobiDB-lite"/>
    </source>
</evidence>
<keyword evidence="10" id="KW-1185">Reference proteome</keyword>
<proteinExistence type="predicted"/>
<keyword evidence="5 7" id="KW-0472">Membrane</keyword>
<reference evidence="9 10" key="1">
    <citation type="submission" date="2017-01" db="EMBL/GenBank/DDBJ databases">
        <title>Genome Sequencing of a Marine Spirillum, Oceanospirillum multiglobuliferum ATCC 33336, from Japan.</title>
        <authorList>
            <person name="Carney J.G."/>
            <person name="Trachtenberg A.M."/>
            <person name="Rheaume B.A."/>
            <person name="Linnane J.D."/>
            <person name="Pitts N.L."/>
            <person name="Mykles D.L."/>
            <person name="Maclea K.S."/>
        </authorList>
    </citation>
    <scope>NUCLEOTIDE SEQUENCE [LARGE SCALE GENOMIC DNA]</scope>
    <source>
        <strain evidence="9 10">ATCC 33336</strain>
    </source>
</reference>
<dbReference type="PANTHER" id="PTHR36115">
    <property type="entry name" value="PROLINE-RICH ANTIGEN HOMOLOG-RELATED"/>
    <property type="match status" value="1"/>
</dbReference>
<protein>
    <recommendedName>
        <fullName evidence="8">RDD domain-containing protein</fullName>
    </recommendedName>
</protein>
<evidence type="ECO:0000256" key="1">
    <source>
        <dbReference type="ARBA" id="ARBA00004651"/>
    </source>
</evidence>